<evidence type="ECO:0000313" key="2">
    <source>
        <dbReference type="Proteomes" id="UP000814033"/>
    </source>
</evidence>
<comment type="caution">
    <text evidence="1">The sequence shown here is derived from an EMBL/GenBank/DDBJ whole genome shotgun (WGS) entry which is preliminary data.</text>
</comment>
<sequence>MRCAPPRPLKRLAHPSTLAIEILPRQPAHPSHTSRRTPIPPDSTTLHASDSLRLTLTAFGDTHHLHLRPNEHLVHPAARIAYYDTTPDGQSVLARTEPLLADGVRAYTGEVIPAHASAERMRADAARALPAHTPGALGWARILVHDTGDARAGRAPLFEGAFSVRGVTHHVMTRANYLRNRHPLDPHVELAHDDPEGALVVWREVDTMNPWEEHAARTGTLVDYAREVEQPRRCGHDNHAWNADPEVNPVLRAPSVSPWQSAFGFMDSPFADLLRKRDDIAGPGMTTNFANTIGQNAGCPKEQKVLYLGVAADCEYVNHYGSQPNATTQILNIFNMASVLYKSTFNVSLGIIELQIQNSTCPTVADPAVPWNVNCSSNATLDDRLSLFSQWRGNKGNDSAGLWHLMSNCPTGTEVGVAWLATLCSQKANMQGSSFVSGTAVSTAGRTEWQVVSHEIGHNFGAIHDCADGCNSTSSCCPLSTSSCDANSQFLMSPVATDGEMVFSQCTIGNICSLMQAASGSENVNTSCLLPPDPTRTTISLQMCGNGIVEAGEDCDPGRGVNSTCCDTTTCKFTAGSQCDPGSSACCTGSCQFAGSGQVCRPAKDPSCDTPEVCTGNSSACPTDVFAPNGQSCGSGGLACASGQCTSISQQCKQLGTSMNLQDACPNQNDNTCQVSCSDPTSLNRCVILDSTLIDGSPCGYGGTCLNSKCQAGSLLDTAKAWYVQNLQISIPVTIVAALILILLLYWIASCLCGGRPPPPMTYAQTVPQPRSMGPAPAFVRIPSQTGGGPSAPGPALQRAPSAQSHWVDTREWNGPPR</sequence>
<keyword evidence="2" id="KW-1185">Reference proteome</keyword>
<reference evidence="1" key="1">
    <citation type="submission" date="2021-02" db="EMBL/GenBank/DDBJ databases">
        <authorList>
            <consortium name="DOE Joint Genome Institute"/>
            <person name="Ahrendt S."/>
            <person name="Looney B.P."/>
            <person name="Miyauchi S."/>
            <person name="Morin E."/>
            <person name="Drula E."/>
            <person name="Courty P.E."/>
            <person name="Chicoki N."/>
            <person name="Fauchery L."/>
            <person name="Kohler A."/>
            <person name="Kuo A."/>
            <person name="Labutti K."/>
            <person name="Pangilinan J."/>
            <person name="Lipzen A."/>
            <person name="Riley R."/>
            <person name="Andreopoulos W."/>
            <person name="He G."/>
            <person name="Johnson J."/>
            <person name="Barry K.W."/>
            <person name="Grigoriev I.V."/>
            <person name="Nagy L."/>
            <person name="Hibbett D."/>
            <person name="Henrissat B."/>
            <person name="Matheny P.B."/>
            <person name="Labbe J."/>
            <person name="Martin F."/>
        </authorList>
    </citation>
    <scope>NUCLEOTIDE SEQUENCE</scope>
    <source>
        <strain evidence="1">FP105234-sp</strain>
    </source>
</reference>
<gene>
    <name evidence="1" type="ORF">FA95DRAFT_335184</name>
</gene>
<reference evidence="1" key="2">
    <citation type="journal article" date="2022" name="New Phytol.">
        <title>Evolutionary transition to the ectomycorrhizal habit in the genomes of a hyperdiverse lineage of mushroom-forming fungi.</title>
        <authorList>
            <person name="Looney B."/>
            <person name="Miyauchi S."/>
            <person name="Morin E."/>
            <person name="Drula E."/>
            <person name="Courty P.E."/>
            <person name="Kohler A."/>
            <person name="Kuo A."/>
            <person name="LaButti K."/>
            <person name="Pangilinan J."/>
            <person name="Lipzen A."/>
            <person name="Riley R."/>
            <person name="Andreopoulos W."/>
            <person name="He G."/>
            <person name="Johnson J."/>
            <person name="Nolan M."/>
            <person name="Tritt A."/>
            <person name="Barry K.W."/>
            <person name="Grigoriev I.V."/>
            <person name="Nagy L.G."/>
            <person name="Hibbett D."/>
            <person name="Henrissat B."/>
            <person name="Matheny P.B."/>
            <person name="Labbe J."/>
            <person name="Martin F.M."/>
        </authorList>
    </citation>
    <scope>NUCLEOTIDE SEQUENCE</scope>
    <source>
        <strain evidence="1">FP105234-sp</strain>
    </source>
</reference>
<dbReference type="Proteomes" id="UP000814033">
    <property type="component" value="Unassembled WGS sequence"/>
</dbReference>
<accession>A0ACB8RJ34</accession>
<organism evidence="1 2">
    <name type="scientific">Auriscalpium vulgare</name>
    <dbReference type="NCBI Taxonomy" id="40419"/>
    <lineage>
        <taxon>Eukaryota</taxon>
        <taxon>Fungi</taxon>
        <taxon>Dikarya</taxon>
        <taxon>Basidiomycota</taxon>
        <taxon>Agaricomycotina</taxon>
        <taxon>Agaricomycetes</taxon>
        <taxon>Russulales</taxon>
        <taxon>Auriscalpiaceae</taxon>
        <taxon>Auriscalpium</taxon>
    </lineage>
</organism>
<protein>
    <submittedName>
        <fullName evidence="1">Uncharacterized protein</fullName>
    </submittedName>
</protein>
<dbReference type="EMBL" id="MU276001">
    <property type="protein sequence ID" value="KAI0043892.1"/>
    <property type="molecule type" value="Genomic_DNA"/>
</dbReference>
<proteinExistence type="predicted"/>
<evidence type="ECO:0000313" key="1">
    <source>
        <dbReference type="EMBL" id="KAI0043892.1"/>
    </source>
</evidence>
<name>A0ACB8RJ34_9AGAM</name>